<feature type="compositionally biased region" description="Polar residues" evidence="1">
    <location>
        <begin position="42"/>
        <end position="55"/>
    </location>
</feature>
<reference evidence="2 3" key="1">
    <citation type="submission" date="2015-01" db="EMBL/GenBank/DDBJ databases">
        <title>The Genome Sequence of Cryptococcus gattii CA1873.</title>
        <authorList>
            <consortium name="The Broad Institute Genomics Platform"/>
            <person name="Cuomo C."/>
            <person name="Litvintseva A."/>
            <person name="Chen Y."/>
            <person name="Heitman J."/>
            <person name="Sun S."/>
            <person name="Springer D."/>
            <person name="Dromer F."/>
            <person name="Young S."/>
            <person name="Zeng Q."/>
            <person name="Gargeya S."/>
            <person name="Abouelleil A."/>
            <person name="Alvarado L."/>
            <person name="Chapman S.B."/>
            <person name="Gainer-Dewar J."/>
            <person name="Goldberg J."/>
            <person name="Griggs A."/>
            <person name="Gujja S."/>
            <person name="Hansen M."/>
            <person name="Howarth C."/>
            <person name="Imamovic A."/>
            <person name="Larimer J."/>
            <person name="Murphy C."/>
            <person name="Naylor J."/>
            <person name="Pearson M."/>
            <person name="Priest M."/>
            <person name="Roberts A."/>
            <person name="Saif S."/>
            <person name="Shea T."/>
            <person name="Sykes S."/>
            <person name="Wortman J."/>
            <person name="Nusbaum C."/>
            <person name="Birren B."/>
        </authorList>
    </citation>
    <scope>NUCLEOTIDE SEQUENCE [LARGE SCALE GENOMIC DNA]</scope>
    <source>
        <strain evidence="2 3">CA1873</strain>
    </source>
</reference>
<dbReference type="Proteomes" id="UP000053800">
    <property type="component" value="Unassembled WGS sequence"/>
</dbReference>
<feature type="compositionally biased region" description="Polar residues" evidence="1">
    <location>
        <begin position="69"/>
        <end position="88"/>
    </location>
</feature>
<evidence type="ECO:0000313" key="3">
    <source>
        <dbReference type="Proteomes" id="UP000053800"/>
    </source>
</evidence>
<feature type="compositionally biased region" description="Low complexity" evidence="1">
    <location>
        <begin position="56"/>
        <end position="67"/>
    </location>
</feature>
<evidence type="ECO:0000313" key="2">
    <source>
        <dbReference type="EMBL" id="KIR57736.1"/>
    </source>
</evidence>
<name>A0ABR5B2C9_CRYGA</name>
<keyword evidence="3" id="KW-1185">Reference proteome</keyword>
<feature type="region of interest" description="Disordered" evidence="1">
    <location>
        <begin position="42"/>
        <end position="99"/>
    </location>
</feature>
<dbReference type="EMBL" id="KN848910">
    <property type="protein sequence ID" value="KIR57736.1"/>
    <property type="molecule type" value="Genomic_DNA"/>
</dbReference>
<protein>
    <submittedName>
        <fullName evidence="2">Uncharacterized protein</fullName>
    </submittedName>
</protein>
<feature type="region of interest" description="Disordered" evidence="1">
    <location>
        <begin position="1"/>
        <end position="24"/>
    </location>
</feature>
<proteinExistence type="predicted"/>
<gene>
    <name evidence="2" type="ORF">I314_06454</name>
</gene>
<sequence length="132" mass="14862">MLSGDDTQRLVPSPDCRARQAPARSGRIWKIGNFEFSDLFSQPSRSTQSFQTCTRSSSTTPPHLHPSGLSLSNMSEQDSGSESRNLQSGMEEMRQTTQRMMKQAIMEGDAEIRNWLHGGPNKKRAELIYPLF</sequence>
<accession>A0ABR5B2C9</accession>
<evidence type="ECO:0000256" key="1">
    <source>
        <dbReference type="SAM" id="MobiDB-lite"/>
    </source>
</evidence>
<organism evidence="2 3">
    <name type="scientific">Cryptococcus bacillisporus CA1873</name>
    <dbReference type="NCBI Taxonomy" id="1296111"/>
    <lineage>
        <taxon>Eukaryota</taxon>
        <taxon>Fungi</taxon>
        <taxon>Dikarya</taxon>
        <taxon>Basidiomycota</taxon>
        <taxon>Agaricomycotina</taxon>
        <taxon>Tremellomycetes</taxon>
        <taxon>Tremellales</taxon>
        <taxon>Cryptococcaceae</taxon>
        <taxon>Cryptococcus</taxon>
        <taxon>Cryptococcus gattii species complex</taxon>
    </lineage>
</organism>